<feature type="compositionally biased region" description="Basic and acidic residues" evidence="1">
    <location>
        <begin position="649"/>
        <end position="665"/>
    </location>
</feature>
<sequence>MAATNVVTMPTWPAAALRGKISSSRWETAVNVFVHQLEVNLTTNDAKLLSKNTLLFLRSYFQDEASERLRQLDSELPPGSPAEFVLRKRAFEAFRHMAAVPGFVDLDLLMDAAVAYEGGNHAAMMLSAEDVLKANPAVADALNTQAVPAFVSMLQHTNIALPSLLRSSICLVRLLGCGASITDALSTNQLILAIAKAYNGIQSSAADQQQVLQTKANLMDSFRTALYHRTSASRHQRTKREELYELLFLLNDAAPSTSNAQPAAASSSRVTLLQAPILAVYESIYALSETLSAMGPKDDATRDYMIQSLQGLRIPGLGKVAQAPQRPQPAANGASRNGDIKGKTKAAEPLADEELQLKITQVLDILLDENPERIRACLRHPKFGGSVESVVAALLEGNVPPDVMFSAKPQAQEKDEDAFPLLATRRNAFDDVPLDFSKLRIGKTRDNADGLLRDRTHLDAVKADILRRVQEMSDDEDEEAEADGGKIVAFEEELDDGMEPSSAIKVTNDGEESEEGEDDDAGEPQQAKKPDLETVLEQTYIRDPKLFDRDAATRRTKQRADLRAQTGWSDEQLEGWRIMLERNPRKDRILQKHEFSGNRPLVSEDEGQTSSAQASDREGQASGRGRGGGRGHGGGRGRGGEGRGGGNPARERAWKDKNKARQGNHDRKRGHDKKMARAAGPPV</sequence>
<gene>
    <name evidence="2" type="ORF">CALVIDRAFT_538184</name>
</gene>
<keyword evidence="3" id="KW-1185">Reference proteome</keyword>
<dbReference type="CDD" id="cd14364">
    <property type="entry name" value="CUE_ASCC2"/>
    <property type="match status" value="1"/>
</dbReference>
<dbReference type="InterPro" id="IPR041800">
    <property type="entry name" value="ASCC2_CUE"/>
</dbReference>
<accession>A0A167L7C2</accession>
<feature type="compositionally biased region" description="Basic and acidic residues" evidence="1">
    <location>
        <begin position="540"/>
        <end position="562"/>
    </location>
</feature>
<feature type="compositionally biased region" description="Basic and acidic residues" evidence="1">
    <location>
        <begin position="579"/>
        <end position="596"/>
    </location>
</feature>
<feature type="compositionally biased region" description="Basic residues" evidence="1">
    <location>
        <begin position="666"/>
        <end position="676"/>
    </location>
</feature>
<protein>
    <recommendedName>
        <fullName evidence="4">CUE domain-containing protein</fullName>
    </recommendedName>
</protein>
<feature type="region of interest" description="Disordered" evidence="1">
    <location>
        <begin position="491"/>
        <end position="683"/>
    </location>
</feature>
<dbReference type="STRING" id="1330018.A0A167L7C2"/>
<evidence type="ECO:0000313" key="3">
    <source>
        <dbReference type="Proteomes" id="UP000076738"/>
    </source>
</evidence>
<evidence type="ECO:0008006" key="4">
    <source>
        <dbReference type="Google" id="ProtNLM"/>
    </source>
</evidence>
<feature type="region of interest" description="Disordered" evidence="1">
    <location>
        <begin position="320"/>
        <end position="347"/>
    </location>
</feature>
<dbReference type="Gene3D" id="1.10.8.10">
    <property type="entry name" value="DNA helicase RuvA subunit, C-terminal domain"/>
    <property type="match status" value="1"/>
</dbReference>
<name>A0A167L7C2_CALVF</name>
<evidence type="ECO:0000256" key="1">
    <source>
        <dbReference type="SAM" id="MobiDB-lite"/>
    </source>
</evidence>
<evidence type="ECO:0000313" key="2">
    <source>
        <dbReference type="EMBL" id="KZO95407.1"/>
    </source>
</evidence>
<feature type="compositionally biased region" description="Gly residues" evidence="1">
    <location>
        <begin position="636"/>
        <end position="647"/>
    </location>
</feature>
<dbReference type="AlphaFoldDB" id="A0A167L7C2"/>
<proteinExistence type="predicted"/>
<dbReference type="Proteomes" id="UP000076738">
    <property type="component" value="Unassembled WGS sequence"/>
</dbReference>
<dbReference type="GO" id="GO:0043130">
    <property type="term" value="F:ubiquitin binding"/>
    <property type="evidence" value="ECO:0007669"/>
    <property type="project" value="TreeGrafter"/>
</dbReference>
<dbReference type="EMBL" id="KV417289">
    <property type="protein sequence ID" value="KZO95407.1"/>
    <property type="molecule type" value="Genomic_DNA"/>
</dbReference>
<dbReference type="PANTHER" id="PTHR21494">
    <property type="entry name" value="ACTIVATING SIGNAL COINTEGRATOR 1 COMPLEX SUBUNIT 2 ASC-1 COMPLEX SUBUNIT P100"/>
    <property type="match status" value="1"/>
</dbReference>
<dbReference type="PANTHER" id="PTHR21494:SF0">
    <property type="entry name" value="ACTIVATING SIGNAL COINTEGRATOR 1 COMPLEX SUBUNIT 2"/>
    <property type="match status" value="1"/>
</dbReference>
<organism evidence="2 3">
    <name type="scientific">Calocera viscosa (strain TUFC12733)</name>
    <dbReference type="NCBI Taxonomy" id="1330018"/>
    <lineage>
        <taxon>Eukaryota</taxon>
        <taxon>Fungi</taxon>
        <taxon>Dikarya</taxon>
        <taxon>Basidiomycota</taxon>
        <taxon>Agaricomycotina</taxon>
        <taxon>Dacrymycetes</taxon>
        <taxon>Dacrymycetales</taxon>
        <taxon>Dacrymycetaceae</taxon>
        <taxon>Calocera</taxon>
    </lineage>
</organism>
<feature type="compositionally biased region" description="Acidic residues" evidence="1">
    <location>
        <begin position="509"/>
        <end position="522"/>
    </location>
</feature>
<dbReference type="InterPro" id="IPR052586">
    <property type="entry name" value="ASCC2"/>
</dbReference>
<feature type="compositionally biased region" description="Low complexity" evidence="1">
    <location>
        <begin position="321"/>
        <end position="331"/>
    </location>
</feature>
<reference evidence="2 3" key="1">
    <citation type="journal article" date="2016" name="Mol. Biol. Evol.">
        <title>Comparative Genomics of Early-Diverging Mushroom-Forming Fungi Provides Insights into the Origins of Lignocellulose Decay Capabilities.</title>
        <authorList>
            <person name="Nagy L.G."/>
            <person name="Riley R."/>
            <person name="Tritt A."/>
            <person name="Adam C."/>
            <person name="Daum C."/>
            <person name="Floudas D."/>
            <person name="Sun H."/>
            <person name="Yadav J.S."/>
            <person name="Pangilinan J."/>
            <person name="Larsson K.H."/>
            <person name="Matsuura K."/>
            <person name="Barry K."/>
            <person name="Labutti K."/>
            <person name="Kuo R."/>
            <person name="Ohm R.A."/>
            <person name="Bhattacharya S.S."/>
            <person name="Shirouzu T."/>
            <person name="Yoshinaga Y."/>
            <person name="Martin F.M."/>
            <person name="Grigoriev I.V."/>
            <person name="Hibbett D.S."/>
        </authorList>
    </citation>
    <scope>NUCLEOTIDE SEQUENCE [LARGE SCALE GENOMIC DNA]</scope>
    <source>
        <strain evidence="2 3">TUFC12733</strain>
    </source>
</reference>
<dbReference type="OrthoDB" id="5577209at2759"/>